<dbReference type="EMBL" id="QKWP01000109">
    <property type="protein sequence ID" value="RIB27147.1"/>
    <property type="molecule type" value="Genomic_DNA"/>
</dbReference>
<dbReference type="AlphaFoldDB" id="A0A397W0M2"/>
<feature type="region of interest" description="Disordered" evidence="1">
    <location>
        <begin position="25"/>
        <end position="64"/>
    </location>
</feature>
<comment type="caution">
    <text evidence="2">The sequence shown here is derived from an EMBL/GenBank/DDBJ whole genome shotgun (WGS) entry which is preliminary data.</text>
</comment>
<sequence length="148" mass="17343">MKKKSACKTSWKQTMAMKSIIVHDNRTEIEKENPRDYQDSTETYKSNQKTLAENHKKNKKKKLDETKRLLTKEALYHACENWVRKVLEFRNTTSRKKGPIGIKFSKDKALEKDDREMLIEAEDGSNERKNSDQLTKPFDCEALNNACE</sequence>
<organism evidence="2 3">
    <name type="scientific">Gigaspora rosea</name>
    <dbReference type="NCBI Taxonomy" id="44941"/>
    <lineage>
        <taxon>Eukaryota</taxon>
        <taxon>Fungi</taxon>
        <taxon>Fungi incertae sedis</taxon>
        <taxon>Mucoromycota</taxon>
        <taxon>Glomeromycotina</taxon>
        <taxon>Glomeromycetes</taxon>
        <taxon>Diversisporales</taxon>
        <taxon>Gigasporaceae</taxon>
        <taxon>Gigaspora</taxon>
    </lineage>
</organism>
<evidence type="ECO:0000313" key="2">
    <source>
        <dbReference type="EMBL" id="RIB27147.1"/>
    </source>
</evidence>
<evidence type="ECO:0000256" key="1">
    <source>
        <dbReference type="SAM" id="MobiDB-lite"/>
    </source>
</evidence>
<dbReference type="Proteomes" id="UP000266673">
    <property type="component" value="Unassembled WGS sequence"/>
</dbReference>
<feature type="compositionally biased region" description="Basic and acidic residues" evidence="1">
    <location>
        <begin position="25"/>
        <end position="38"/>
    </location>
</feature>
<proteinExistence type="predicted"/>
<evidence type="ECO:0000313" key="3">
    <source>
        <dbReference type="Proteomes" id="UP000266673"/>
    </source>
</evidence>
<reference evidence="2 3" key="1">
    <citation type="submission" date="2018-06" db="EMBL/GenBank/DDBJ databases">
        <title>Comparative genomics reveals the genomic features of Rhizophagus irregularis, R. cerebriforme, R. diaphanum and Gigaspora rosea, and their symbiotic lifestyle signature.</title>
        <authorList>
            <person name="Morin E."/>
            <person name="San Clemente H."/>
            <person name="Chen E.C.H."/>
            <person name="De La Providencia I."/>
            <person name="Hainaut M."/>
            <person name="Kuo A."/>
            <person name="Kohler A."/>
            <person name="Murat C."/>
            <person name="Tang N."/>
            <person name="Roy S."/>
            <person name="Loubradou J."/>
            <person name="Henrissat B."/>
            <person name="Grigoriev I.V."/>
            <person name="Corradi N."/>
            <person name="Roux C."/>
            <person name="Martin F.M."/>
        </authorList>
    </citation>
    <scope>NUCLEOTIDE SEQUENCE [LARGE SCALE GENOMIC DNA]</scope>
    <source>
        <strain evidence="2 3">DAOM 194757</strain>
    </source>
</reference>
<gene>
    <name evidence="2" type="ORF">C2G38_2137959</name>
</gene>
<protein>
    <submittedName>
        <fullName evidence="2">Uncharacterized protein</fullName>
    </submittedName>
</protein>
<name>A0A397W0M2_9GLOM</name>
<accession>A0A397W0M2</accession>
<keyword evidence="3" id="KW-1185">Reference proteome</keyword>